<dbReference type="FunCoup" id="A0A2K1KUX2">
    <property type="interactions" value="1064"/>
</dbReference>
<keyword evidence="5 7" id="KW-0472">Membrane</keyword>
<evidence type="ECO:0000256" key="1">
    <source>
        <dbReference type="ARBA" id="ARBA00004141"/>
    </source>
</evidence>
<dbReference type="InterPro" id="IPR027272">
    <property type="entry name" value="Piezo"/>
</dbReference>
<dbReference type="GO" id="GO:0016020">
    <property type="term" value="C:membrane"/>
    <property type="evidence" value="ECO:0007669"/>
    <property type="project" value="UniProtKB-SubCell"/>
</dbReference>
<evidence type="ECO:0000256" key="2">
    <source>
        <dbReference type="ARBA" id="ARBA00007821"/>
    </source>
</evidence>
<organism evidence="12">
    <name type="scientific">Physcomitrium patens</name>
    <name type="common">Spreading-leaved earth moss</name>
    <name type="synonym">Physcomitrella patens</name>
    <dbReference type="NCBI Taxonomy" id="3218"/>
    <lineage>
        <taxon>Eukaryota</taxon>
        <taxon>Viridiplantae</taxon>
        <taxon>Streptophyta</taxon>
        <taxon>Embryophyta</taxon>
        <taxon>Bryophyta</taxon>
        <taxon>Bryophytina</taxon>
        <taxon>Bryopsida</taxon>
        <taxon>Funariidae</taxon>
        <taxon>Funariales</taxon>
        <taxon>Funariaceae</taxon>
        <taxon>Physcomitrium</taxon>
    </lineage>
</organism>
<feature type="transmembrane region" description="Helical" evidence="7">
    <location>
        <begin position="525"/>
        <end position="541"/>
    </location>
</feature>
<name>A0A2K1KUX2_PHYPA</name>
<feature type="compositionally biased region" description="Polar residues" evidence="6">
    <location>
        <begin position="1002"/>
        <end position="1011"/>
    </location>
</feature>
<evidence type="ECO:0000256" key="4">
    <source>
        <dbReference type="ARBA" id="ARBA00022989"/>
    </source>
</evidence>
<evidence type="ECO:0000259" key="8">
    <source>
        <dbReference type="Pfam" id="PF12166"/>
    </source>
</evidence>
<feature type="transmembrane region" description="Helical" evidence="7">
    <location>
        <begin position="688"/>
        <end position="707"/>
    </location>
</feature>
<feature type="transmembrane region" description="Helical" evidence="7">
    <location>
        <begin position="1109"/>
        <end position="1136"/>
    </location>
</feature>
<accession>A0A2K1KUX2</accession>
<dbReference type="Pfam" id="PF12166">
    <property type="entry name" value="Piezo_cap"/>
    <property type="match status" value="1"/>
</dbReference>
<feature type="compositionally biased region" description="Basic residues" evidence="6">
    <location>
        <begin position="1549"/>
        <end position="1560"/>
    </location>
</feature>
<dbReference type="InterPro" id="IPR056768">
    <property type="entry name" value="THU_Piezo"/>
</dbReference>
<feature type="transmembrane region" description="Helical" evidence="7">
    <location>
        <begin position="145"/>
        <end position="163"/>
    </location>
</feature>
<feature type="transmembrane region" description="Helical" evidence="7">
    <location>
        <begin position="400"/>
        <end position="421"/>
    </location>
</feature>
<comment type="similarity">
    <text evidence="2">Belongs to the PIEZO (TC 1.A.75) family.</text>
</comment>
<evidence type="ECO:0000256" key="5">
    <source>
        <dbReference type="ARBA" id="ARBA00023136"/>
    </source>
</evidence>
<dbReference type="GO" id="GO:0050982">
    <property type="term" value="P:detection of mechanical stimulus"/>
    <property type="evidence" value="ECO:0000318"/>
    <property type="project" value="GO_Central"/>
</dbReference>
<dbReference type="PaxDb" id="3218-PP1S25_380V6.1"/>
<feature type="transmembrane region" description="Helical" evidence="7">
    <location>
        <begin position="340"/>
        <end position="363"/>
    </location>
</feature>
<feature type="region of interest" description="Disordered" evidence="6">
    <location>
        <begin position="1475"/>
        <end position="1596"/>
    </location>
</feature>
<reference evidence="12 14" key="2">
    <citation type="journal article" date="2018" name="Plant J.">
        <title>The Physcomitrella patens chromosome-scale assembly reveals moss genome structure and evolution.</title>
        <authorList>
            <person name="Lang D."/>
            <person name="Ullrich K.K."/>
            <person name="Murat F."/>
            <person name="Fuchs J."/>
            <person name="Jenkins J."/>
            <person name="Haas F.B."/>
            <person name="Piednoel M."/>
            <person name="Gundlach H."/>
            <person name="Van Bel M."/>
            <person name="Meyberg R."/>
            <person name="Vives C."/>
            <person name="Morata J."/>
            <person name="Symeonidi A."/>
            <person name="Hiss M."/>
            <person name="Muchero W."/>
            <person name="Kamisugi Y."/>
            <person name="Saleh O."/>
            <person name="Blanc G."/>
            <person name="Decker E.L."/>
            <person name="van Gessel N."/>
            <person name="Grimwood J."/>
            <person name="Hayes R.D."/>
            <person name="Graham S.W."/>
            <person name="Gunter L.E."/>
            <person name="McDaniel S.F."/>
            <person name="Hoernstein S.N.W."/>
            <person name="Larsson A."/>
            <person name="Li F.W."/>
            <person name="Perroud P.F."/>
            <person name="Phillips J."/>
            <person name="Ranjan P."/>
            <person name="Rokshar D.S."/>
            <person name="Rothfels C.J."/>
            <person name="Schneider L."/>
            <person name="Shu S."/>
            <person name="Stevenson D.W."/>
            <person name="Thummler F."/>
            <person name="Tillich M."/>
            <person name="Villarreal Aguilar J.C."/>
            <person name="Widiez T."/>
            <person name="Wong G.K."/>
            <person name="Wymore A."/>
            <person name="Zhang Y."/>
            <person name="Zimmer A.D."/>
            <person name="Quatrano R.S."/>
            <person name="Mayer K.F.X."/>
            <person name="Goodstein D."/>
            <person name="Casacuberta J.M."/>
            <person name="Vandepoele K."/>
            <person name="Reski R."/>
            <person name="Cuming A.C."/>
            <person name="Tuskan G.A."/>
            <person name="Maumus F."/>
            <person name="Salse J."/>
            <person name="Schmutz J."/>
            <person name="Rensing S.A."/>
        </authorList>
    </citation>
    <scope>NUCLEOTIDE SEQUENCE [LARGE SCALE GENOMIC DNA]</scope>
    <source>
        <strain evidence="13 14">cv. Gransden 2004</strain>
    </source>
</reference>
<feature type="region of interest" description="Disordered" evidence="6">
    <location>
        <begin position="997"/>
        <end position="1056"/>
    </location>
</feature>
<dbReference type="GO" id="GO:0005634">
    <property type="term" value="C:nucleus"/>
    <property type="evidence" value="ECO:0000318"/>
    <property type="project" value="GO_Central"/>
</dbReference>
<feature type="transmembrane region" description="Helical" evidence="7">
    <location>
        <begin position="1713"/>
        <end position="1742"/>
    </location>
</feature>
<reference evidence="13" key="3">
    <citation type="submission" date="2020-12" db="UniProtKB">
        <authorList>
            <consortium name="EnsemblPlants"/>
        </authorList>
    </citation>
    <scope>IDENTIFICATION</scope>
</reference>
<feature type="transmembrane region" description="Helical" evidence="7">
    <location>
        <begin position="1212"/>
        <end position="1232"/>
    </location>
</feature>
<feature type="transmembrane region" description="Helical" evidence="7">
    <location>
        <begin position="369"/>
        <end position="388"/>
    </location>
</feature>
<feature type="transmembrane region" description="Helical" evidence="7">
    <location>
        <begin position="198"/>
        <end position="216"/>
    </location>
</feature>
<feature type="domain" description="Piezo THU9 and anchor" evidence="10">
    <location>
        <begin position="2022"/>
        <end position="2267"/>
    </location>
</feature>
<dbReference type="GO" id="GO:0008381">
    <property type="term" value="F:mechanosensitive monoatomic ion channel activity"/>
    <property type="evidence" value="ECO:0007669"/>
    <property type="project" value="InterPro"/>
</dbReference>
<sequence length="2572" mass="291954">MQASAIGAFAPVVLLCAALGSWSLISSCFLISFFVVQFKIQRRGLTRPRSGLWMSVVLLATIVIVVEGLVAIGCTVFGAEGSFLDSQWLKVLGLASLNPWESSSEVFLIMAPQFAVALTAACALYHEQHSTMSGSAHAYYDEDTFHWRANLISFVLPTVQLIAGVARPSWIALPYFIYSCAGLLHWSMTSNFVGLARGWRPLMYCTGMHIMLQYLYQLPISFPQELQDAAEYIGLFKCSMLEMGWPEAVQSLALIAFFMLLCVAVNDLDEDRRQQLAESRDTLPTTYSRSARSFTYGGSESDLLTESLLHSDQGSSHRNQGPGHRESLNSRRWVIEQRRILACQHATINFFTYGFPICMVALIGWSFVYASLCAFALLLYVGYIFFAFPAASTLQRLNPVLLGFILLYALTTYFFNAAFSIMKAKFDLGTEIWHLIGLWHYSTPGLFIFAQYALGLLLATDIFVSNNILHNLGDPESPNGEDANGLLEEGRQDIKLMVLAVVAWFVRRSAHVISLILIFNVGMKGGLLHAVYMGFFLSYLLSSTVAKASRQSLILLCEVHFAILYLLRLDWISTHLADNAGMLKPFLSLLGVWHKSNFEEFLSIAVLLVFSSVQNHGLKVASSLSATVQQSPQPPLGWGIFKTGNGRSILLSVYASSNFNHLQEESDASAHWITRFLATTAEKVRHTYHMFSTYIAYGTVLLVVYSVDQNYVAFGYLCLLLFWIAGRQVVGRTEKRLWFPLLMYSAAVFVVRYTLSAFPILHHYVDVRVSLRLYLGFDPAASLFQHLWDPLVILIVMEIFSFERSQKFFAPEDAEEGAYEVDSNLGLVAFVKRLLILHTGKLLSVAVFYAALTPVSALGFLYLVMLVVTCNMSKTSSLPGRTYVLYTSFIIIVEYLYQMWGQDAEMFPDQAHGEFTYWLGLRVFETGFWGLELGLRSRVIVLMMCILKCTTLGWHELLPASLRVDEHYGEPCLLFLPQGRRVGSSVRHSGLTEPLLEKTQKRVTASEKQSVVSGQSFHSTSTSESDSSSSSVVRPKLSVPINSGTESGGRPNLESPWGSLSENRKWTRRGMLLLRQERYEAQLRTLGIIFKHRIEHFCQLYGLELSMLALLLSSFALLNVFSLFYIFILALCILLPRRTLKILWPFFVVLFACVMVTEYAVLGGSPPPWRVSSLHAPEPHLQCVQCWSSYTSHNFFCWQCWLGLTIDDRQMLVAHFVVFIVSCFQLHANMAAGMLDPRSLHAVILPASDRLAWKEISYETTAQWTWLDYLRFAFYRHLLHVVLVLVFITGTLQYDVLHLGYLAMSLIFFRMRGTIMERRNSIFRFLRLYNFILIVASLTYQAPYFGFAGVQTCTLPQGLLSYIGLYKYDHGFRITERSALVDITIFCVVGLQAHIFRSREFEQVLRYLEAQQVEARAHAQEDKAEWKKEQLQRIREMEERKHHRRVQVDKMKHDMLHMQLRLEVLDSSGPQFELADRKKSIQPSASPYSQSPRPLVDTPRVLERIASETAATRGPDAGTERRLSFEKDPTRVGYVDRESDESDAEVKGVRRRKPVIKKKSRSSEDALATERQEKLLGSQPGDHRKTGSDVSFEGKHQSRPVLMSGVQLLEEGVAQVQNLGNKALANLVGLLNLENEDDSTEGSSTEEEAHVPAEKEEITIQELVDNSKVPPKVSVDEMSHQQSQYMNETWRRLFMIFSFIYSQLRANTDLVCYVFFILVYVWNFSFLTLMFPAVLFLYALLVNPGPSQYFWLAMLIYIEFNILLQYCYQIHQQHCSDQYIPPWLKKFGIPGGEMTHSFVLSVLPLFLVYLATLVQSSIKARDGEWMLVTESSPFTSSRRLLDQENQAGPPSRLTMSQRMRALVAQISGWFTSLRLGMLRYFQALTNGSEAPPHFVQVSLDVGKWPEAGIQPETIESGFNRLLASVRQPRLPSSDDSSMNHSSRVRVESIESSPDRPQVALAVLEVIYVASPQTFLADSHHISLTPARDLADELLRAKEENLLEETRFPYPILSVIPGGKREVDLYAYIFGTELLTFVFVALFYQPLMKHSSGLFDVTQVEDQFPKGFIIVLMTLFFLIVVDRVLYLCSFASGKVIYYLCTLMLYTGYVSQFVWSIEDHETVEAKNKHEFRLLPLRIFYMMKALSLALQAFQIKYGLPHKSALYGQFLARKVNLMSWNCFRLYRALPFLFELRCVLDWSCTTTALNMYDWLKLEDIYGSLFLVQCDNKLNREKHRLGEKQSMFIKFCSGVLLFAILIAVIWAPMLIYSSGNPTNTPNLVMDVHAGIAVKTAGGVFKLYETGLCHNHTLTGTRYPDEHRSVLAGYDPRDVQVICCEPDGASLWLIPPSTLKSLIHSIDSDDLVFSSWWDFHRERPKEKELASYALQPQQDKNVLPDQLKAVLNGTSNSIYIDKLYPQYFRVPSSGDVHILEGSNVYISGNLTLKREFGQAWWSFESDISLANDCGSMMGPAAITVSEEVPPKGLLGETLSRFSIWSLYITFVLAVGRFIRLQCADIRMRIPYENFPACDRLVAICEDIYAARAAGELELEEGLFWTLIKIYRAPYILMEYTKVE</sequence>
<feature type="transmembrane region" description="Helical" evidence="7">
    <location>
        <begin position="880"/>
        <end position="897"/>
    </location>
</feature>
<evidence type="ECO:0000313" key="14">
    <source>
        <dbReference type="Proteomes" id="UP000006727"/>
    </source>
</evidence>
<dbReference type="PANTHER" id="PTHR47049">
    <property type="entry name" value="PIEZO-TYPE MECHANOSENSITIVE ION CHANNEL HOMOLOG"/>
    <property type="match status" value="1"/>
</dbReference>
<feature type="transmembrane region" description="Helical" evidence="7">
    <location>
        <begin position="106"/>
        <end position="125"/>
    </location>
</feature>
<dbReference type="InterPro" id="IPR057611">
    <property type="entry name" value="PIEZO_dom"/>
</dbReference>
<keyword evidence="14" id="KW-1185">Reference proteome</keyword>
<feature type="transmembrane region" description="Helical" evidence="7">
    <location>
        <begin position="842"/>
        <end position="868"/>
    </location>
</feature>
<dbReference type="OrthoDB" id="303066at2759"/>
<evidence type="ECO:0000259" key="11">
    <source>
        <dbReference type="Pfam" id="PF25288"/>
    </source>
</evidence>
<dbReference type="GeneID" id="112279460"/>
<feature type="transmembrane region" description="Helical" evidence="7">
    <location>
        <begin position="1278"/>
        <end position="1309"/>
    </location>
</feature>
<dbReference type="Pfam" id="PF24874">
    <property type="entry name" value="Piezo_THU9_anchor"/>
    <property type="match status" value="1"/>
</dbReference>
<reference evidence="12 14" key="1">
    <citation type="journal article" date="2008" name="Science">
        <title>The Physcomitrella genome reveals evolutionary insights into the conquest of land by plants.</title>
        <authorList>
            <person name="Rensing S."/>
            <person name="Lang D."/>
            <person name="Zimmer A."/>
            <person name="Terry A."/>
            <person name="Salamov A."/>
            <person name="Shapiro H."/>
            <person name="Nishiyama T."/>
            <person name="Perroud P.-F."/>
            <person name="Lindquist E."/>
            <person name="Kamisugi Y."/>
            <person name="Tanahashi T."/>
            <person name="Sakakibara K."/>
            <person name="Fujita T."/>
            <person name="Oishi K."/>
            <person name="Shin-I T."/>
            <person name="Kuroki Y."/>
            <person name="Toyoda A."/>
            <person name="Suzuki Y."/>
            <person name="Hashimoto A."/>
            <person name="Yamaguchi K."/>
            <person name="Sugano A."/>
            <person name="Kohara Y."/>
            <person name="Fujiyama A."/>
            <person name="Anterola A."/>
            <person name="Aoki S."/>
            <person name="Ashton N."/>
            <person name="Barbazuk W.B."/>
            <person name="Barker E."/>
            <person name="Bennetzen J."/>
            <person name="Bezanilla M."/>
            <person name="Blankenship R."/>
            <person name="Cho S.H."/>
            <person name="Dutcher S."/>
            <person name="Estelle M."/>
            <person name="Fawcett J.A."/>
            <person name="Gundlach H."/>
            <person name="Hanada K."/>
            <person name="Heyl A."/>
            <person name="Hicks K.A."/>
            <person name="Hugh J."/>
            <person name="Lohr M."/>
            <person name="Mayer K."/>
            <person name="Melkozernov A."/>
            <person name="Murata T."/>
            <person name="Nelson D."/>
            <person name="Pils B."/>
            <person name="Prigge M."/>
            <person name="Reiss B."/>
            <person name="Renner T."/>
            <person name="Rombauts S."/>
            <person name="Rushton P."/>
            <person name="Sanderfoot A."/>
            <person name="Schween G."/>
            <person name="Shiu S.-H."/>
            <person name="Stueber K."/>
            <person name="Theodoulou F.L."/>
            <person name="Tu H."/>
            <person name="Van de Peer Y."/>
            <person name="Verrier P.J."/>
            <person name="Waters E."/>
            <person name="Wood A."/>
            <person name="Yang L."/>
            <person name="Cove D."/>
            <person name="Cuming A."/>
            <person name="Hasebe M."/>
            <person name="Lucas S."/>
            <person name="Mishler D.B."/>
            <person name="Reski R."/>
            <person name="Grigoriev I."/>
            <person name="Quatrano R.S."/>
            <person name="Boore J.L."/>
        </authorList>
    </citation>
    <scope>NUCLEOTIDE SEQUENCE [LARGE SCALE GENOMIC DNA]</scope>
    <source>
        <strain evidence="13 14">cv. Gransden 2004</strain>
    </source>
</reference>
<evidence type="ECO:0000256" key="7">
    <source>
        <dbReference type="SAM" id="Phobius"/>
    </source>
</evidence>
<dbReference type="Gramene" id="Pp3c3_17170V3.2">
    <property type="protein sequence ID" value="Pp3c3_17170V3.2"/>
    <property type="gene ID" value="Pp3c3_17170"/>
</dbReference>
<feature type="transmembrane region" description="Helical" evidence="7">
    <location>
        <begin position="553"/>
        <end position="572"/>
    </location>
</feature>
<evidence type="ECO:0000256" key="3">
    <source>
        <dbReference type="ARBA" id="ARBA00022692"/>
    </source>
</evidence>
<protein>
    <submittedName>
        <fullName evidence="12 13">Uncharacterized protein</fullName>
    </submittedName>
</protein>
<feature type="domain" description="Piezo-type mechanosensitive ion channel homolog" evidence="11">
    <location>
        <begin position="498"/>
        <end position="626"/>
    </location>
</feature>
<feature type="transmembrane region" description="Helical" evidence="7">
    <location>
        <begin position="441"/>
        <end position="464"/>
    </location>
</feature>
<dbReference type="EnsemblPlants" id="Pp3c3_17170V3.1">
    <property type="protein sequence ID" value="Pp3c3_17170V3.1"/>
    <property type="gene ID" value="Pp3c3_17170"/>
</dbReference>
<evidence type="ECO:0000256" key="6">
    <source>
        <dbReference type="SAM" id="MobiDB-lite"/>
    </source>
</evidence>
<feature type="compositionally biased region" description="Basic and acidic residues" evidence="6">
    <location>
        <begin position="1518"/>
        <end position="1537"/>
    </location>
</feature>
<evidence type="ECO:0000259" key="9">
    <source>
        <dbReference type="Pfam" id="PF23188"/>
    </source>
</evidence>
<feature type="transmembrane region" description="Helical" evidence="7">
    <location>
        <begin position="1749"/>
        <end position="1771"/>
    </location>
</feature>
<gene>
    <name evidence="13" type="primary">LOC112279460</name>
    <name evidence="12" type="ORF">PHYPA_004555</name>
</gene>
<dbReference type="RefSeq" id="XP_024369685.1">
    <property type="nucleotide sequence ID" value="XM_024513917.2"/>
</dbReference>
<feature type="transmembrane region" description="Helical" evidence="7">
    <location>
        <begin position="56"/>
        <end position="79"/>
    </location>
</feature>
<feature type="transmembrane region" description="Helical" evidence="7">
    <location>
        <begin position="2066"/>
        <end position="2087"/>
    </location>
</feature>
<proteinExistence type="inferred from homology"/>
<dbReference type="STRING" id="3218.A0A2K1KUX2"/>
<feature type="compositionally biased region" description="Basic and acidic residues" evidence="6">
    <location>
        <begin position="1581"/>
        <end position="1596"/>
    </location>
</feature>
<evidence type="ECO:0000259" key="10">
    <source>
        <dbReference type="Pfam" id="PF24874"/>
    </source>
</evidence>
<feature type="compositionally biased region" description="Polar residues" evidence="6">
    <location>
        <begin position="1481"/>
        <end position="1492"/>
    </location>
</feature>
<dbReference type="InterPro" id="IPR056770">
    <property type="entry name" value="Piezo_THU9_anchor"/>
</dbReference>
<feature type="transmembrane region" description="Helical" evidence="7">
    <location>
        <begin position="737"/>
        <end position="761"/>
    </location>
</feature>
<feature type="transmembrane region" description="Helical" evidence="7">
    <location>
        <begin position="248"/>
        <end position="266"/>
    </location>
</feature>
<feature type="transmembrane region" description="Helical" evidence="7">
    <location>
        <begin position="12"/>
        <end position="36"/>
    </location>
</feature>
<dbReference type="KEGG" id="ppp:112279460"/>
<feature type="region of interest" description="Disordered" evidence="6">
    <location>
        <begin position="1929"/>
        <end position="1948"/>
    </location>
</feature>
<feature type="transmembrane region" description="Helical" evidence="7">
    <location>
        <begin position="2242"/>
        <end position="2266"/>
    </location>
</feature>
<feature type="transmembrane region" description="Helical" evidence="7">
    <location>
        <begin position="2094"/>
        <end position="2112"/>
    </location>
</feature>
<evidence type="ECO:0000313" key="12">
    <source>
        <dbReference type="EMBL" id="PNR57561.1"/>
    </source>
</evidence>
<dbReference type="Proteomes" id="UP000006727">
    <property type="component" value="Chromosome 3"/>
</dbReference>
<keyword evidence="4 7" id="KW-1133">Transmembrane helix</keyword>
<comment type="subcellular location">
    <subcellularLocation>
        <location evidence="1">Membrane</location>
        <topology evidence="1">Multi-pass membrane protein</topology>
    </subcellularLocation>
</comment>
<feature type="transmembrane region" description="Helical" evidence="7">
    <location>
        <begin position="169"/>
        <end position="186"/>
    </location>
</feature>
<feature type="domain" description="Piezo transmembrane helical unit" evidence="9">
    <location>
        <begin position="1706"/>
        <end position="1808"/>
    </location>
</feature>
<dbReference type="Gramene" id="Pp3c3_17170V3.1">
    <property type="protein sequence ID" value="Pp3c3_17170V3.1"/>
    <property type="gene ID" value="Pp3c3_17170"/>
</dbReference>
<feature type="transmembrane region" description="Helical" evidence="7">
    <location>
        <begin position="2490"/>
        <end position="2507"/>
    </location>
</feature>
<dbReference type="EnsemblPlants" id="Pp3c3_17170V3.2">
    <property type="protein sequence ID" value="Pp3c3_17170V3.2"/>
    <property type="gene ID" value="Pp3c3_17170"/>
</dbReference>
<feature type="domain" description="Piezo non-specific cation channel cap" evidence="8">
    <location>
        <begin position="2314"/>
        <end position="2570"/>
    </location>
</feature>
<dbReference type="InterPro" id="IPR031334">
    <property type="entry name" value="Piezo_cap_dom"/>
</dbReference>
<dbReference type="EMBL" id="ABEU02000003">
    <property type="protein sequence ID" value="PNR57561.1"/>
    <property type="molecule type" value="Genomic_DNA"/>
</dbReference>
<feature type="compositionally biased region" description="Basic and acidic residues" evidence="6">
    <location>
        <begin position="1561"/>
        <end position="1574"/>
    </location>
</feature>
<dbReference type="Pfam" id="PF23188">
    <property type="entry name" value="THU_Piezo1"/>
    <property type="match status" value="1"/>
</dbReference>
<feature type="transmembrane region" description="Helical" evidence="7">
    <location>
        <begin position="1142"/>
        <end position="1162"/>
    </location>
</feature>
<feature type="compositionally biased region" description="Low complexity" evidence="6">
    <location>
        <begin position="1012"/>
        <end position="1039"/>
    </location>
</feature>
<evidence type="ECO:0000313" key="13">
    <source>
        <dbReference type="EnsemblPlants" id="Pp3c3_17170V3.1"/>
    </source>
</evidence>
<feature type="transmembrane region" description="Helical" evidence="7">
    <location>
        <begin position="2024"/>
        <end position="2046"/>
    </location>
</feature>
<dbReference type="PANTHER" id="PTHR47049:SF2">
    <property type="entry name" value="PIEZO-TYPE MECHANOSENSITIVE ION CHANNEL HOMOLOG"/>
    <property type="match status" value="1"/>
</dbReference>
<dbReference type="Pfam" id="PF25288">
    <property type="entry name" value="PIEZO"/>
    <property type="match status" value="1"/>
</dbReference>
<feature type="transmembrane region" description="Helical" evidence="7">
    <location>
        <begin position="713"/>
        <end position="730"/>
    </location>
</feature>
<feature type="transmembrane region" description="Helical" evidence="7">
    <location>
        <begin position="1794"/>
        <end position="1814"/>
    </location>
</feature>
<feature type="transmembrane region" description="Helical" evidence="7">
    <location>
        <begin position="2132"/>
        <end position="2150"/>
    </location>
</feature>
<keyword evidence="3 7" id="KW-0812">Transmembrane</keyword>